<dbReference type="AlphaFoldDB" id="A0A2V0NNG2"/>
<accession>A0A2V0NNG2</accession>
<organism evidence="1 2">
    <name type="scientific">Raphidocelis subcapitata</name>
    <dbReference type="NCBI Taxonomy" id="307507"/>
    <lineage>
        <taxon>Eukaryota</taxon>
        <taxon>Viridiplantae</taxon>
        <taxon>Chlorophyta</taxon>
        <taxon>core chlorophytes</taxon>
        <taxon>Chlorophyceae</taxon>
        <taxon>CS clade</taxon>
        <taxon>Sphaeropleales</taxon>
        <taxon>Selenastraceae</taxon>
        <taxon>Raphidocelis</taxon>
    </lineage>
</organism>
<name>A0A2V0NNG2_9CHLO</name>
<proteinExistence type="predicted"/>
<sequence length="149" mass="15117">MDSLIEAARRPLVDIAPEIAGALVLLDAGAAEVAQLSLGPAFLLARAHRKTPRPQVFPSAARVTICCALSELAHAQQAGVELGVEGYREYAGALQQDLAEARAAAGLPPHGEGAPPPQISVRHVPLHLAALDAATFVLPAGGAAAGAAM</sequence>
<protein>
    <submittedName>
        <fullName evidence="1">Uncharacterized protein</fullName>
    </submittedName>
</protein>
<keyword evidence="2" id="KW-1185">Reference proteome</keyword>
<dbReference type="Proteomes" id="UP000247498">
    <property type="component" value="Unassembled WGS sequence"/>
</dbReference>
<evidence type="ECO:0000313" key="1">
    <source>
        <dbReference type="EMBL" id="GBF89111.1"/>
    </source>
</evidence>
<dbReference type="EMBL" id="BDRX01000008">
    <property type="protein sequence ID" value="GBF89111.1"/>
    <property type="molecule type" value="Genomic_DNA"/>
</dbReference>
<dbReference type="OrthoDB" id="549905at2759"/>
<dbReference type="STRING" id="307507.A0A2V0NNG2"/>
<reference evidence="1 2" key="1">
    <citation type="journal article" date="2018" name="Sci. Rep.">
        <title>Raphidocelis subcapitata (=Pseudokirchneriella subcapitata) provides an insight into genome evolution and environmental adaptations in the Sphaeropleales.</title>
        <authorList>
            <person name="Suzuki S."/>
            <person name="Yamaguchi H."/>
            <person name="Nakajima N."/>
            <person name="Kawachi M."/>
        </authorList>
    </citation>
    <scope>NUCLEOTIDE SEQUENCE [LARGE SCALE GENOMIC DNA]</scope>
    <source>
        <strain evidence="1 2">NIES-35</strain>
    </source>
</reference>
<comment type="caution">
    <text evidence="1">The sequence shown here is derived from an EMBL/GenBank/DDBJ whole genome shotgun (WGS) entry which is preliminary data.</text>
</comment>
<dbReference type="InParanoid" id="A0A2V0NNG2"/>
<evidence type="ECO:0000313" key="2">
    <source>
        <dbReference type="Proteomes" id="UP000247498"/>
    </source>
</evidence>
<gene>
    <name evidence="1" type="ORF">Rsub_01828</name>
</gene>